<evidence type="ECO:0000313" key="1">
    <source>
        <dbReference type="EMBL" id="KAF5356283.1"/>
    </source>
</evidence>
<gene>
    <name evidence="1" type="ORF">D9756_004229</name>
</gene>
<dbReference type="EMBL" id="JAACJO010000007">
    <property type="protein sequence ID" value="KAF5356283.1"/>
    <property type="molecule type" value="Genomic_DNA"/>
</dbReference>
<sequence length="291" mass="32633">MTWNSFSCNNPDFTVRSIPDDVVYRVRRTALINSEVFRDMFECCSTEATQPPIDETLDLDESSQALSALLHLLHYPPKPPVAADAATCVPGDEVAANSKFNREKLLPRVPSYDHCTVIPLPVLQPMLFSLVDKYGLSVDIFKVLCSHLLAHAPLHPLRVYGFAASFEPNSLRRRSRVPLPISNHDTLTPPEDQFGAGAEKEMEKQMRKVASKASQFLEPIGSYSMAEVLDTIPSVKALHCVVQLQHLRVKTLREVLNGSEIFPKDNYLSRPSFVRDGWYCVTPSFPLPLQI</sequence>
<dbReference type="Proteomes" id="UP000559027">
    <property type="component" value="Unassembled WGS sequence"/>
</dbReference>
<accession>A0A8H5DAG5</accession>
<keyword evidence="2" id="KW-1185">Reference proteome</keyword>
<comment type="caution">
    <text evidence="1">The sequence shown here is derived from an EMBL/GenBank/DDBJ whole genome shotgun (WGS) entry which is preliminary data.</text>
</comment>
<name>A0A8H5DAG5_9AGAR</name>
<evidence type="ECO:0008006" key="3">
    <source>
        <dbReference type="Google" id="ProtNLM"/>
    </source>
</evidence>
<dbReference type="AlphaFoldDB" id="A0A8H5DAG5"/>
<reference evidence="1 2" key="1">
    <citation type="journal article" date="2020" name="ISME J.">
        <title>Uncovering the hidden diversity of litter-decomposition mechanisms in mushroom-forming fungi.</title>
        <authorList>
            <person name="Floudas D."/>
            <person name="Bentzer J."/>
            <person name="Ahren D."/>
            <person name="Johansson T."/>
            <person name="Persson P."/>
            <person name="Tunlid A."/>
        </authorList>
    </citation>
    <scope>NUCLEOTIDE SEQUENCE [LARGE SCALE GENOMIC DNA]</scope>
    <source>
        <strain evidence="1 2">CBS 146.42</strain>
    </source>
</reference>
<proteinExistence type="predicted"/>
<protein>
    <recommendedName>
        <fullName evidence="3">BTB domain-containing protein</fullName>
    </recommendedName>
</protein>
<organism evidence="1 2">
    <name type="scientific">Leucocoprinus leucothites</name>
    <dbReference type="NCBI Taxonomy" id="201217"/>
    <lineage>
        <taxon>Eukaryota</taxon>
        <taxon>Fungi</taxon>
        <taxon>Dikarya</taxon>
        <taxon>Basidiomycota</taxon>
        <taxon>Agaricomycotina</taxon>
        <taxon>Agaricomycetes</taxon>
        <taxon>Agaricomycetidae</taxon>
        <taxon>Agaricales</taxon>
        <taxon>Agaricineae</taxon>
        <taxon>Agaricaceae</taxon>
        <taxon>Leucocoprinus</taxon>
    </lineage>
</organism>
<dbReference type="OrthoDB" id="3335429at2759"/>
<evidence type="ECO:0000313" key="2">
    <source>
        <dbReference type="Proteomes" id="UP000559027"/>
    </source>
</evidence>